<dbReference type="SUPFAM" id="SSF46785">
    <property type="entry name" value="Winged helix' DNA-binding domain"/>
    <property type="match status" value="1"/>
</dbReference>
<evidence type="ECO:0000313" key="6">
    <source>
        <dbReference type="Proteomes" id="UP000236327"/>
    </source>
</evidence>
<gene>
    <name evidence="5" type="ORF">A8V01_24735</name>
</gene>
<organism evidence="5 6">
    <name type="scientific">Novosphingobium guangzhouense</name>
    <dbReference type="NCBI Taxonomy" id="1850347"/>
    <lineage>
        <taxon>Bacteria</taxon>
        <taxon>Pseudomonadati</taxon>
        <taxon>Pseudomonadota</taxon>
        <taxon>Alphaproteobacteria</taxon>
        <taxon>Sphingomonadales</taxon>
        <taxon>Sphingomonadaceae</taxon>
        <taxon>Novosphingobium</taxon>
    </lineage>
</organism>
<dbReference type="PANTHER" id="PTHR42756:SF1">
    <property type="entry name" value="TRANSCRIPTIONAL REPRESSOR OF EMRAB OPERON"/>
    <property type="match status" value="1"/>
</dbReference>
<keyword evidence="3" id="KW-0804">Transcription</keyword>
<name>A0A2K2FWL3_9SPHN</name>
<evidence type="ECO:0000256" key="2">
    <source>
        <dbReference type="ARBA" id="ARBA00023125"/>
    </source>
</evidence>
<evidence type="ECO:0000259" key="4">
    <source>
        <dbReference type="PROSITE" id="PS50995"/>
    </source>
</evidence>
<evidence type="ECO:0000313" key="5">
    <source>
        <dbReference type="EMBL" id="PNU03163.1"/>
    </source>
</evidence>
<dbReference type="Proteomes" id="UP000236327">
    <property type="component" value="Unassembled WGS sequence"/>
</dbReference>
<dbReference type="GO" id="GO:0003677">
    <property type="term" value="F:DNA binding"/>
    <property type="evidence" value="ECO:0007669"/>
    <property type="project" value="UniProtKB-KW"/>
</dbReference>
<feature type="domain" description="HTH marR-type" evidence="4">
    <location>
        <begin position="11"/>
        <end position="143"/>
    </location>
</feature>
<dbReference type="InterPro" id="IPR000835">
    <property type="entry name" value="HTH_MarR-typ"/>
</dbReference>
<accession>A0A2K2FWL3</accession>
<dbReference type="InterPro" id="IPR036390">
    <property type="entry name" value="WH_DNA-bd_sf"/>
</dbReference>
<evidence type="ECO:0000256" key="1">
    <source>
        <dbReference type="ARBA" id="ARBA00023015"/>
    </source>
</evidence>
<protein>
    <submittedName>
        <fullName evidence="5">MarR family transcriptional regulator</fullName>
    </submittedName>
</protein>
<keyword evidence="2" id="KW-0238">DNA-binding</keyword>
<dbReference type="EMBL" id="LYMM01000057">
    <property type="protein sequence ID" value="PNU03163.1"/>
    <property type="molecule type" value="Genomic_DNA"/>
</dbReference>
<dbReference type="PANTHER" id="PTHR42756">
    <property type="entry name" value="TRANSCRIPTIONAL REGULATOR, MARR"/>
    <property type="match status" value="1"/>
</dbReference>
<dbReference type="OrthoDB" id="511972at2"/>
<dbReference type="InterPro" id="IPR036388">
    <property type="entry name" value="WH-like_DNA-bd_sf"/>
</dbReference>
<dbReference type="Gene3D" id="1.10.10.10">
    <property type="entry name" value="Winged helix-like DNA-binding domain superfamily/Winged helix DNA-binding domain"/>
    <property type="match status" value="1"/>
</dbReference>
<keyword evidence="1" id="KW-0805">Transcription regulation</keyword>
<evidence type="ECO:0000256" key="3">
    <source>
        <dbReference type="ARBA" id="ARBA00023163"/>
    </source>
</evidence>
<dbReference type="PROSITE" id="PS50995">
    <property type="entry name" value="HTH_MARR_2"/>
    <property type="match status" value="1"/>
</dbReference>
<dbReference type="AlphaFoldDB" id="A0A2K2FWL3"/>
<comment type="caution">
    <text evidence="5">The sequence shown here is derived from an EMBL/GenBank/DDBJ whole genome shotgun (WGS) entry which is preliminary data.</text>
</comment>
<sequence length="157" mass="18083">MPRKKPHLEPEKSLGYQVRRCHRRFDRLLNAHLARHDIKTGFWYYLRVLWLGDGVTQKYLSDMTNVAENTTVAMINGMVSHDLVERVRDTKDRRKFGIFLTERGKALEKEVMQYAIDINRVAQAGIDPAEVAICASVLARMSSNLKSHLDNLDLDNS</sequence>
<proteinExistence type="predicted"/>
<dbReference type="SMART" id="SM00347">
    <property type="entry name" value="HTH_MARR"/>
    <property type="match status" value="1"/>
</dbReference>
<dbReference type="GO" id="GO:0003700">
    <property type="term" value="F:DNA-binding transcription factor activity"/>
    <property type="evidence" value="ECO:0007669"/>
    <property type="project" value="InterPro"/>
</dbReference>
<keyword evidence="6" id="KW-1185">Reference proteome</keyword>
<reference evidence="5 6" key="1">
    <citation type="submission" date="2016-05" db="EMBL/GenBank/DDBJ databases">
        <title>Complete genome sequence of Novosphingobium guangzhouense SA925(T).</title>
        <authorList>
            <person name="Sha S."/>
        </authorList>
    </citation>
    <scope>NUCLEOTIDE SEQUENCE [LARGE SCALE GENOMIC DNA]</scope>
    <source>
        <strain evidence="5 6">SA925</strain>
    </source>
</reference>